<evidence type="ECO:0000313" key="2">
    <source>
        <dbReference type="Proteomes" id="UP000053558"/>
    </source>
</evidence>
<sequence length="81" mass="9349">NSFRVELPARLRQRGVHNVFHASLLRIHVPNDDRLFPGRLDHQVAEFEVPGTEWAIDRILGHQGTRTEAMFEVMWTSGDIT</sequence>
<protein>
    <submittedName>
        <fullName evidence="1">Uncharacterized protein</fullName>
    </submittedName>
</protein>
<dbReference type="SUPFAM" id="SSF54160">
    <property type="entry name" value="Chromo domain-like"/>
    <property type="match status" value="1"/>
</dbReference>
<dbReference type="EMBL" id="JH711589">
    <property type="protein sequence ID" value="EIW75147.1"/>
    <property type="molecule type" value="Genomic_DNA"/>
</dbReference>
<dbReference type="AlphaFoldDB" id="A0A5M3M7X4"/>
<accession>A0A5M3M7X4</accession>
<feature type="non-terminal residue" evidence="1">
    <location>
        <position position="1"/>
    </location>
</feature>
<organism evidence="1 2">
    <name type="scientific">Coniophora puteana (strain RWD-64-598)</name>
    <name type="common">Brown rot fungus</name>
    <dbReference type="NCBI Taxonomy" id="741705"/>
    <lineage>
        <taxon>Eukaryota</taxon>
        <taxon>Fungi</taxon>
        <taxon>Dikarya</taxon>
        <taxon>Basidiomycota</taxon>
        <taxon>Agaricomycotina</taxon>
        <taxon>Agaricomycetes</taxon>
        <taxon>Agaricomycetidae</taxon>
        <taxon>Boletales</taxon>
        <taxon>Coniophorineae</taxon>
        <taxon>Coniophoraceae</taxon>
        <taxon>Coniophora</taxon>
    </lineage>
</organism>
<name>A0A5M3M7X4_CONPW</name>
<dbReference type="RefSeq" id="XP_007774435.1">
    <property type="nucleotide sequence ID" value="XM_007776245.1"/>
</dbReference>
<dbReference type="GeneID" id="19206516"/>
<dbReference type="Proteomes" id="UP000053558">
    <property type="component" value="Unassembled WGS sequence"/>
</dbReference>
<dbReference type="KEGG" id="cput:CONPUDRAFT_19731"/>
<gene>
    <name evidence="1" type="ORF">CONPUDRAFT_19731</name>
</gene>
<keyword evidence="2" id="KW-1185">Reference proteome</keyword>
<reference evidence="2" key="1">
    <citation type="journal article" date="2012" name="Science">
        <title>The Paleozoic origin of enzymatic lignin decomposition reconstructed from 31 fungal genomes.</title>
        <authorList>
            <person name="Floudas D."/>
            <person name="Binder M."/>
            <person name="Riley R."/>
            <person name="Barry K."/>
            <person name="Blanchette R.A."/>
            <person name="Henrissat B."/>
            <person name="Martinez A.T."/>
            <person name="Otillar R."/>
            <person name="Spatafora J.W."/>
            <person name="Yadav J.S."/>
            <person name="Aerts A."/>
            <person name="Benoit I."/>
            <person name="Boyd A."/>
            <person name="Carlson A."/>
            <person name="Copeland A."/>
            <person name="Coutinho P.M."/>
            <person name="de Vries R.P."/>
            <person name="Ferreira P."/>
            <person name="Findley K."/>
            <person name="Foster B."/>
            <person name="Gaskell J."/>
            <person name="Glotzer D."/>
            <person name="Gorecki P."/>
            <person name="Heitman J."/>
            <person name="Hesse C."/>
            <person name="Hori C."/>
            <person name="Igarashi K."/>
            <person name="Jurgens J.A."/>
            <person name="Kallen N."/>
            <person name="Kersten P."/>
            <person name="Kohler A."/>
            <person name="Kuees U."/>
            <person name="Kumar T.K.A."/>
            <person name="Kuo A."/>
            <person name="LaButti K."/>
            <person name="Larrondo L.F."/>
            <person name="Lindquist E."/>
            <person name="Ling A."/>
            <person name="Lombard V."/>
            <person name="Lucas S."/>
            <person name="Lundell T."/>
            <person name="Martin R."/>
            <person name="McLaughlin D.J."/>
            <person name="Morgenstern I."/>
            <person name="Morin E."/>
            <person name="Murat C."/>
            <person name="Nagy L.G."/>
            <person name="Nolan M."/>
            <person name="Ohm R.A."/>
            <person name="Patyshakuliyeva A."/>
            <person name="Rokas A."/>
            <person name="Ruiz-Duenas F.J."/>
            <person name="Sabat G."/>
            <person name="Salamov A."/>
            <person name="Samejima M."/>
            <person name="Schmutz J."/>
            <person name="Slot J.C."/>
            <person name="St John F."/>
            <person name="Stenlid J."/>
            <person name="Sun H."/>
            <person name="Sun S."/>
            <person name="Syed K."/>
            <person name="Tsang A."/>
            <person name="Wiebenga A."/>
            <person name="Young D."/>
            <person name="Pisabarro A."/>
            <person name="Eastwood D.C."/>
            <person name="Martin F."/>
            <person name="Cullen D."/>
            <person name="Grigoriev I.V."/>
            <person name="Hibbett D.S."/>
        </authorList>
    </citation>
    <scope>NUCLEOTIDE SEQUENCE [LARGE SCALE GENOMIC DNA]</scope>
    <source>
        <strain evidence="2">RWD-64-598 SS2</strain>
    </source>
</reference>
<proteinExistence type="predicted"/>
<feature type="non-terminal residue" evidence="1">
    <location>
        <position position="81"/>
    </location>
</feature>
<dbReference type="OMA" id="TEWAIDR"/>
<comment type="caution">
    <text evidence="1">The sequence shown here is derived from an EMBL/GenBank/DDBJ whole genome shotgun (WGS) entry which is preliminary data.</text>
</comment>
<dbReference type="InterPro" id="IPR016197">
    <property type="entry name" value="Chromo-like_dom_sf"/>
</dbReference>
<dbReference type="OrthoDB" id="3211671at2759"/>
<evidence type="ECO:0000313" key="1">
    <source>
        <dbReference type="EMBL" id="EIW75147.1"/>
    </source>
</evidence>